<name>A0A5N1JK81_9BACT</name>
<protein>
    <recommendedName>
        <fullName evidence="3">Molybdenum carrier protein</fullName>
    </recommendedName>
</protein>
<reference evidence="1 2" key="1">
    <citation type="submission" date="2019-09" db="EMBL/GenBank/DDBJ databases">
        <title>Genome Sequence of Larkinella sp MA1.</title>
        <authorList>
            <person name="Srinivasan S."/>
        </authorList>
    </citation>
    <scope>NUCLEOTIDE SEQUENCE [LARGE SCALE GENOMIC DNA]</scope>
    <source>
        <strain evidence="1 2">MA1</strain>
    </source>
</reference>
<dbReference type="SUPFAM" id="SSF102405">
    <property type="entry name" value="MCP/YpsA-like"/>
    <property type="match status" value="1"/>
</dbReference>
<dbReference type="Proteomes" id="UP000326344">
    <property type="component" value="Unassembled WGS sequence"/>
</dbReference>
<dbReference type="Pfam" id="PF12694">
    <property type="entry name" value="cpYpsA"/>
    <property type="match status" value="1"/>
</dbReference>
<comment type="caution">
    <text evidence="1">The sequence shown here is derived from an EMBL/GenBank/DDBJ whole genome shotgun (WGS) entry which is preliminary data.</text>
</comment>
<dbReference type="Gene3D" id="3.40.50.450">
    <property type="match status" value="1"/>
</dbReference>
<dbReference type="EMBL" id="VTWS01000001">
    <property type="protein sequence ID" value="KAA9356865.1"/>
    <property type="molecule type" value="Genomic_DNA"/>
</dbReference>
<evidence type="ECO:0000313" key="1">
    <source>
        <dbReference type="EMBL" id="KAA9356865.1"/>
    </source>
</evidence>
<evidence type="ECO:0000313" key="2">
    <source>
        <dbReference type="Proteomes" id="UP000326344"/>
    </source>
</evidence>
<gene>
    <name evidence="1" type="ORF">F0P93_03750</name>
</gene>
<dbReference type="RefSeq" id="WP_150874983.1">
    <property type="nucleotide sequence ID" value="NZ_VTWS01000001.1"/>
</dbReference>
<keyword evidence="2" id="KW-1185">Reference proteome</keyword>
<organism evidence="1 2">
    <name type="scientific">Larkinella humicola</name>
    <dbReference type="NCBI Taxonomy" id="2607654"/>
    <lineage>
        <taxon>Bacteria</taxon>
        <taxon>Pseudomonadati</taxon>
        <taxon>Bacteroidota</taxon>
        <taxon>Cytophagia</taxon>
        <taxon>Cytophagales</taxon>
        <taxon>Spirosomataceae</taxon>
        <taxon>Larkinella</taxon>
    </lineage>
</organism>
<dbReference type="AlphaFoldDB" id="A0A5N1JK81"/>
<proteinExistence type="predicted"/>
<evidence type="ECO:0008006" key="3">
    <source>
        <dbReference type="Google" id="ProtNLM"/>
    </source>
</evidence>
<accession>A0A5N1JK81</accession>
<sequence>MLGYRIEKVISGGQTGVDQLALTVAQNLGIKTGGVAPKGYLTENGPAPWLAGFGLVEDSSSKYPPRTRRNVVESDATVIFGSPTNGTELTINCCTKAGVPYILNPTAPALEAFIVNHGVQILNVAGNRKSKMTPDQEEKIRTILTLALQKLNHI</sequence>
<dbReference type="InterPro" id="IPR024755">
    <property type="entry name" value="cpYpsA"/>
</dbReference>